<comment type="caution">
    <text evidence="1">The sequence shown here is derived from an EMBL/GenBank/DDBJ whole genome shotgun (WGS) entry which is preliminary data.</text>
</comment>
<protein>
    <submittedName>
        <fullName evidence="1">Helix-turn-helix domain-containing protein</fullName>
    </submittedName>
</protein>
<dbReference type="RefSeq" id="WP_380058591.1">
    <property type="nucleotide sequence ID" value="NZ_JBHSWB010000002.1"/>
</dbReference>
<gene>
    <name evidence="1" type="ORF">ACFP90_21335</name>
</gene>
<dbReference type="Proteomes" id="UP001596317">
    <property type="component" value="Unassembled WGS sequence"/>
</dbReference>
<keyword evidence="2" id="KW-1185">Reference proteome</keyword>
<accession>A0ABW1ZPY9</accession>
<sequence>MTEQHAITLAARMRTFGEGHPPAAWDADELKGLYRNLAQREGAGAVFGAWTSAKSDPGVTRVELSGQLIGGPVFRVQGRVLTLEGRQSRLLTALMVRGEQTKDELQEAVFGDDSKDIRDPLKVLRRKLRAVTGVEEPVPLIAHSGVYALADGLEINLDTVRLQRALTLGDVAAIRAILPAPAAVLPHMDGLWIEDLRREVNPLLLQSYLLLGHDAASAGDSVLALATYEAALDLVENDTDLKDVLRPIEQVLRDCGADVQAQLRAYRERALGL</sequence>
<name>A0ABW1ZPY9_9DEIO</name>
<organism evidence="1 2">
    <name type="scientific">Deinococcus multiflagellatus</name>
    <dbReference type="NCBI Taxonomy" id="1656887"/>
    <lineage>
        <taxon>Bacteria</taxon>
        <taxon>Thermotogati</taxon>
        <taxon>Deinococcota</taxon>
        <taxon>Deinococci</taxon>
        <taxon>Deinococcales</taxon>
        <taxon>Deinococcaceae</taxon>
        <taxon>Deinococcus</taxon>
    </lineage>
</organism>
<evidence type="ECO:0000313" key="2">
    <source>
        <dbReference type="Proteomes" id="UP001596317"/>
    </source>
</evidence>
<proteinExistence type="predicted"/>
<dbReference type="EMBL" id="JBHSWB010000002">
    <property type="protein sequence ID" value="MFC6662603.1"/>
    <property type="molecule type" value="Genomic_DNA"/>
</dbReference>
<reference evidence="2" key="1">
    <citation type="journal article" date="2019" name="Int. J. Syst. Evol. Microbiol.">
        <title>The Global Catalogue of Microorganisms (GCM) 10K type strain sequencing project: providing services to taxonomists for standard genome sequencing and annotation.</title>
        <authorList>
            <consortium name="The Broad Institute Genomics Platform"/>
            <consortium name="The Broad Institute Genome Sequencing Center for Infectious Disease"/>
            <person name="Wu L."/>
            <person name="Ma J."/>
        </authorList>
    </citation>
    <scope>NUCLEOTIDE SEQUENCE [LARGE SCALE GENOMIC DNA]</scope>
    <source>
        <strain evidence="2">CCUG 63830</strain>
    </source>
</reference>
<evidence type="ECO:0000313" key="1">
    <source>
        <dbReference type="EMBL" id="MFC6662603.1"/>
    </source>
</evidence>